<dbReference type="Proteomes" id="UP000679992">
    <property type="component" value="Unassembled WGS sequence"/>
</dbReference>
<dbReference type="EMBL" id="BOSL01000001">
    <property type="protein sequence ID" value="GIP51042.1"/>
    <property type="molecule type" value="Genomic_DNA"/>
</dbReference>
<proteinExistence type="predicted"/>
<name>A0ABQ4M5Y3_9BACL</name>
<reference evidence="1 2" key="1">
    <citation type="submission" date="2021-03" db="EMBL/GenBank/DDBJ databases">
        <title>Antimicrobial resistance genes in bacteria isolated from Japanese honey, and their potential for conferring macrolide and lincosamide resistance in the American foulbrood pathogen Paenibacillus larvae.</title>
        <authorList>
            <person name="Okamoto M."/>
            <person name="Kumagai M."/>
            <person name="Kanamori H."/>
            <person name="Takamatsu D."/>
        </authorList>
    </citation>
    <scope>NUCLEOTIDE SEQUENCE [LARGE SCALE GENOMIC DNA]</scope>
    <source>
        <strain evidence="1 2">J42TS3</strain>
    </source>
</reference>
<accession>A0ABQ4M5Y3</accession>
<sequence length="70" mass="7890">MGTDLFSDCGETDRIGSLEAEKNGSLNRRSEIEHELIIPTIKEVSFEHVFHVLIAFFLQGNNEIISKITV</sequence>
<evidence type="ECO:0000313" key="1">
    <source>
        <dbReference type="EMBL" id="GIP51042.1"/>
    </source>
</evidence>
<comment type="caution">
    <text evidence="1">The sequence shown here is derived from an EMBL/GenBank/DDBJ whole genome shotgun (WGS) entry which is preliminary data.</text>
</comment>
<gene>
    <name evidence="1" type="ORF">J42TS3_00770</name>
</gene>
<evidence type="ECO:0000313" key="2">
    <source>
        <dbReference type="Proteomes" id="UP000679992"/>
    </source>
</evidence>
<keyword evidence="2" id="KW-1185">Reference proteome</keyword>
<organism evidence="1 2">
    <name type="scientific">Paenibacillus vini</name>
    <dbReference type="NCBI Taxonomy" id="1476024"/>
    <lineage>
        <taxon>Bacteria</taxon>
        <taxon>Bacillati</taxon>
        <taxon>Bacillota</taxon>
        <taxon>Bacilli</taxon>
        <taxon>Bacillales</taxon>
        <taxon>Paenibacillaceae</taxon>
        <taxon>Paenibacillus</taxon>
    </lineage>
</organism>
<protein>
    <submittedName>
        <fullName evidence="1">Uncharacterized protein</fullName>
    </submittedName>
</protein>